<dbReference type="InterPro" id="IPR037066">
    <property type="entry name" value="Plug_dom_sf"/>
</dbReference>
<dbReference type="CDD" id="cd01347">
    <property type="entry name" value="ligand_gated_channel"/>
    <property type="match status" value="1"/>
</dbReference>
<dbReference type="Proteomes" id="UP000074914">
    <property type="component" value="Chromosome"/>
</dbReference>
<evidence type="ECO:0000256" key="6">
    <source>
        <dbReference type="ARBA" id="ARBA00023077"/>
    </source>
</evidence>
<feature type="domain" description="TonB-dependent receptor plug" evidence="13">
    <location>
        <begin position="85"/>
        <end position="194"/>
    </location>
</feature>
<evidence type="ECO:0000256" key="4">
    <source>
        <dbReference type="ARBA" id="ARBA00022452"/>
    </source>
</evidence>
<evidence type="ECO:0000256" key="3">
    <source>
        <dbReference type="ARBA" id="ARBA00022448"/>
    </source>
</evidence>
<protein>
    <submittedName>
        <fullName evidence="14">TonB dependent receptor family protein</fullName>
    </submittedName>
</protein>
<dbReference type="Gene3D" id="2.170.130.10">
    <property type="entry name" value="TonB-dependent receptor, plug domain"/>
    <property type="match status" value="1"/>
</dbReference>
<evidence type="ECO:0000256" key="2">
    <source>
        <dbReference type="ARBA" id="ARBA00009810"/>
    </source>
</evidence>
<dbReference type="InterPro" id="IPR012910">
    <property type="entry name" value="Plug_dom"/>
</dbReference>
<keyword evidence="4 10" id="KW-1134">Transmembrane beta strand</keyword>
<comment type="subcellular location">
    <subcellularLocation>
        <location evidence="1 10">Cell outer membrane</location>
        <topology evidence="1 10">Multi-pass membrane protein</topology>
    </subcellularLocation>
</comment>
<evidence type="ECO:0000313" key="15">
    <source>
        <dbReference type="Proteomes" id="UP000074914"/>
    </source>
</evidence>
<dbReference type="Pfam" id="PF00593">
    <property type="entry name" value="TonB_dep_Rec_b-barrel"/>
    <property type="match status" value="1"/>
</dbReference>
<keyword evidence="9 10" id="KW-0998">Cell outer membrane</keyword>
<evidence type="ECO:0000256" key="11">
    <source>
        <dbReference type="RuleBase" id="RU003357"/>
    </source>
</evidence>
<keyword evidence="6 11" id="KW-0798">TonB box</keyword>
<dbReference type="PANTHER" id="PTHR47234">
    <property type="match status" value="1"/>
</dbReference>
<keyword evidence="15" id="KW-1185">Reference proteome</keyword>
<evidence type="ECO:0000256" key="1">
    <source>
        <dbReference type="ARBA" id="ARBA00004571"/>
    </source>
</evidence>
<keyword evidence="8 14" id="KW-0675">Receptor</keyword>
<dbReference type="SUPFAM" id="SSF56935">
    <property type="entry name" value="Porins"/>
    <property type="match status" value="1"/>
</dbReference>
<comment type="similarity">
    <text evidence="2 10 11">Belongs to the TonB-dependent receptor family.</text>
</comment>
<dbReference type="PROSITE" id="PS52016">
    <property type="entry name" value="TONB_DEPENDENT_REC_3"/>
    <property type="match status" value="1"/>
</dbReference>
<evidence type="ECO:0000256" key="9">
    <source>
        <dbReference type="ARBA" id="ARBA00023237"/>
    </source>
</evidence>
<evidence type="ECO:0000256" key="8">
    <source>
        <dbReference type="ARBA" id="ARBA00023170"/>
    </source>
</evidence>
<keyword evidence="5 10" id="KW-0812">Transmembrane</keyword>
<dbReference type="EMBL" id="CP013236">
    <property type="protein sequence ID" value="AMP12923.1"/>
    <property type="molecule type" value="Genomic_DNA"/>
</dbReference>
<dbReference type="Gene3D" id="2.40.170.20">
    <property type="entry name" value="TonB-dependent receptor, beta-barrel domain"/>
    <property type="match status" value="1"/>
</dbReference>
<reference evidence="14 15" key="1">
    <citation type="submission" date="2015-11" db="EMBL/GenBank/DDBJ databases">
        <title>Exploring the genomic traits of fungus-feeding bacterial genus Collimonas.</title>
        <authorList>
            <person name="Song C."/>
            <person name="Schmidt R."/>
            <person name="de Jager V."/>
            <person name="Krzyzanowska D."/>
            <person name="Jongedijk E."/>
            <person name="Cankar K."/>
            <person name="Beekwilder J."/>
            <person name="van Veen A."/>
            <person name="de Boer W."/>
            <person name="van Veen J.A."/>
            <person name="Garbeva P."/>
        </authorList>
    </citation>
    <scope>NUCLEOTIDE SEQUENCE [LARGE SCALE GENOMIC DNA]</scope>
    <source>
        <strain evidence="14 15">Ter291</strain>
    </source>
</reference>
<dbReference type="InterPro" id="IPR000531">
    <property type="entry name" value="Beta-barrel_TonB"/>
</dbReference>
<feature type="domain" description="TonB-dependent receptor-like beta-barrel" evidence="12">
    <location>
        <begin position="383"/>
        <end position="878"/>
    </location>
</feature>
<accession>A0ABN4M739</accession>
<dbReference type="PANTHER" id="PTHR47234:SF2">
    <property type="entry name" value="TONB-DEPENDENT RECEPTOR"/>
    <property type="match status" value="1"/>
</dbReference>
<keyword evidence="3 10" id="KW-0813">Transport</keyword>
<dbReference type="InterPro" id="IPR036942">
    <property type="entry name" value="Beta-barrel_TonB_sf"/>
</dbReference>
<sequence length="917" mass="98343">MACIAGNTTKITSTTHKRSLTMIKERRLPHALHMMFSGSVAIGMSLLAQPLQAQEDNQEEEAPQQMQRVEITGSSIKRLVAEGALPVTIIKADDFVKLGSTTAAEVLSNVSGNQTNYTTTANVGAGRTVGAAADLRGLGPDKTLVLLNGRRLANAAFDGSAVNLNVIPVAALDRVEILRDGASAIYGTDAIGGVINFITKRSYTGLNLSAEGIAPQQSGGAEKRFNLSGGFGDLDKDRYNFFGVIDYHSQNAVKASDRSFAAPGGQNPGLGLNAGSGNTYPANYYDINADQSGNPYSASGCRPPYAFAQDGVCRYNSQAVIGIVPKTEEIAVIGKGTFKLDADNTASVEYLHAQSKVKTYIAGDVFAGDGSGGSSDYVINPNSPYYPGNGITPGSVSGGPLSLNWRSVDAGQRVGESKNSSDRLLFSLDGTLAGWDYKTGLSYAMSKASEALVGGYLNSNMVREGFLNGILNPFGPQSAAGIDYLKQAQMSGVYLDAKTQVTSLDFTASRELFQLPAGPLGFALGGEFRKEQASFNVNHALSDLVESTGSQDSKSASGSRSVKALFTELNVPIVKSLEAQLALRYDGYSDVGSTVNPKVALRFQPAKEIMFRSSYSTGFRAPSLYELNNPNANTYTAAPYNDPMLCPGGNVAPGGIPARDCKQQFFKMQGGNKNLQPEKSNSFTLGMVIEPHPNITASVDYWNIKIKDQISVIPESEIFADPVKYADKFVRNPDGSLSHIIDTNVNLGNVHTSGFDLGFAWRLPKTAWGNFGVSLDGTYVSQYDYQTEAGGEYLNNLAAYSGGGVIFRWRHAATFNWSRGPWSVALQQVHTTGYRDQNGSQVAEGYRNHQVGSYTRYNASGSYSGFKNLTLTAGIKNLFNTDPPASNVTDNFQYGYDARYGDAIGRAFFVRANYQFF</sequence>
<evidence type="ECO:0000259" key="12">
    <source>
        <dbReference type="Pfam" id="PF00593"/>
    </source>
</evidence>
<dbReference type="InterPro" id="IPR039426">
    <property type="entry name" value="TonB-dep_rcpt-like"/>
</dbReference>
<proteinExistence type="inferred from homology"/>
<gene>
    <name evidence="14" type="ORF">CPter291_0637</name>
</gene>
<evidence type="ECO:0000256" key="7">
    <source>
        <dbReference type="ARBA" id="ARBA00023136"/>
    </source>
</evidence>
<name>A0ABN4M739_9BURK</name>
<evidence type="ECO:0000256" key="10">
    <source>
        <dbReference type="PROSITE-ProRule" id="PRU01360"/>
    </source>
</evidence>
<organism evidence="14 15">
    <name type="scientific">Collimonas pratensis</name>
    <dbReference type="NCBI Taxonomy" id="279113"/>
    <lineage>
        <taxon>Bacteria</taxon>
        <taxon>Pseudomonadati</taxon>
        <taxon>Pseudomonadota</taxon>
        <taxon>Betaproteobacteria</taxon>
        <taxon>Burkholderiales</taxon>
        <taxon>Oxalobacteraceae</taxon>
        <taxon>Collimonas</taxon>
    </lineage>
</organism>
<evidence type="ECO:0000256" key="5">
    <source>
        <dbReference type="ARBA" id="ARBA00022692"/>
    </source>
</evidence>
<evidence type="ECO:0000313" key="14">
    <source>
        <dbReference type="EMBL" id="AMP12923.1"/>
    </source>
</evidence>
<dbReference type="Pfam" id="PF07715">
    <property type="entry name" value="Plug"/>
    <property type="match status" value="1"/>
</dbReference>
<evidence type="ECO:0000259" key="13">
    <source>
        <dbReference type="Pfam" id="PF07715"/>
    </source>
</evidence>
<keyword evidence="7 10" id="KW-0472">Membrane</keyword>